<dbReference type="InterPro" id="IPR013783">
    <property type="entry name" value="Ig-like_fold"/>
</dbReference>
<evidence type="ECO:0000313" key="6">
    <source>
        <dbReference type="EMBL" id="ETR71488.1"/>
    </source>
</evidence>
<dbReference type="Pfam" id="PF25021">
    <property type="entry name" value="TEN_NHL"/>
    <property type="match status" value="1"/>
</dbReference>
<dbReference type="PANTHER" id="PTHR46388:SF2">
    <property type="entry name" value="NHL REPEAT-CONTAINING PROTEIN 2"/>
    <property type="match status" value="1"/>
</dbReference>
<dbReference type="AlphaFoldDB" id="A0A1V1P9L7"/>
<dbReference type="EMBL" id="ATBP01000262">
    <property type="protein sequence ID" value="ETR71488.1"/>
    <property type="molecule type" value="Genomic_DNA"/>
</dbReference>
<evidence type="ECO:0000256" key="2">
    <source>
        <dbReference type="PROSITE-ProRule" id="PRU00504"/>
    </source>
</evidence>
<dbReference type="Pfam" id="PF01436">
    <property type="entry name" value="NHL"/>
    <property type="match status" value="1"/>
</dbReference>
<gene>
    <name evidence="6" type="ORF">OMM_02452</name>
</gene>
<dbReference type="Pfam" id="PF17803">
    <property type="entry name" value="Cadherin_4"/>
    <property type="match status" value="1"/>
</dbReference>
<protein>
    <recommendedName>
        <fullName evidence="5">Cadherin domain-containing protein</fullName>
    </recommendedName>
</protein>
<reference evidence="7" key="1">
    <citation type="submission" date="2012-11" db="EMBL/GenBank/DDBJ databases">
        <authorList>
            <person name="Lucero-Rivera Y.E."/>
            <person name="Tovar-Ramirez D."/>
        </authorList>
    </citation>
    <scope>NUCLEOTIDE SEQUENCE [LARGE SCALE GENOMIC DNA]</scope>
    <source>
        <strain evidence="7">Araruama</strain>
    </source>
</reference>
<dbReference type="InterPro" id="IPR040853">
    <property type="entry name" value="RapA2_cadherin-like"/>
</dbReference>
<dbReference type="Proteomes" id="UP000189670">
    <property type="component" value="Unassembled WGS sequence"/>
</dbReference>
<dbReference type="GO" id="GO:0016020">
    <property type="term" value="C:membrane"/>
    <property type="evidence" value="ECO:0007669"/>
    <property type="project" value="InterPro"/>
</dbReference>
<dbReference type="SUPFAM" id="SSF63825">
    <property type="entry name" value="YWTD domain"/>
    <property type="match status" value="2"/>
</dbReference>
<feature type="region of interest" description="Disordered" evidence="4">
    <location>
        <begin position="1"/>
        <end position="24"/>
    </location>
</feature>
<feature type="repeat" description="NHL" evidence="2">
    <location>
        <begin position="527"/>
        <end position="558"/>
    </location>
</feature>
<evidence type="ECO:0000259" key="5">
    <source>
        <dbReference type="PROSITE" id="PS50268"/>
    </source>
</evidence>
<dbReference type="PANTHER" id="PTHR46388">
    <property type="entry name" value="NHL REPEAT-CONTAINING PROTEIN 2"/>
    <property type="match status" value="1"/>
</dbReference>
<proteinExistence type="predicted"/>
<sequence>MLGQPDFTTNSAGTTQNKMNQPHSVWLDPEGRLWVADYSNHRVLRFDDAASKANGANADAVIGQANITSATPGLSQSSFNLAVGVFVNNSDCLFVADFGNNRVLRFDNASLKSNGANADSVLGQTDFVSNTSLSSETNIESSIHGIMDNIGRLYLSDFTGNRVLIYNDVLNKTNGAPADHILGQPDFTSNTANNGGISGRTLYSPHWLYFDNTNHHLWIGEYSNNRVLRFTMMAKTAPVVSLIIDSTMDEDTVSNGISFTATDINEQALTITYTSSDTSLISASEITFSGPQVSSNGGVYTITTSSGISSVTLTVIPETNQAGTALITITVTDPDGMATSDSFYLTVNEINDQPQIGSINNQTIDENTSTSAISFTITDIESNASDLTVTAISSDTVLLPDNNISFGGSGITRTVTITPAADESGFVTITISVTDGSLTATTSFDLTVTSTNDAPTFTSTPGLSATEDQPYDYTLIATDADNDTLTYTITAGPSWLVRSYGQFDIDTYAGTGSSGNTGDGSAATSAQLNYPAGVAVDSSGNLYISDRSNGTIRKVDATTGNISTFAGTTPGYSGDGGQATSAQLSSPYHLAFDSHGDLFVAEEGNDCIRKIDISTGDIVTVAGKGSSYANAIPATQAILNNPNGIAFDSSDNMYISENSGHRIRKVDNATGYINTIAGTGTSGYSGDDGNALIAEIDTPVGIAVNSSDILYFADRNNSRIRKIDLSTNIITNVTTISNPTDIAFDSSDNIYISSCSNRIIRKIDVTTDVETTVAGIGGSNGYSGDGGPATSATFECPYAIASDSNDNFYIADFSNHAIRIINPTSTKITGSPLNEHGGDNAVTVVVSDGIDSISQSFTITVANVNDAPVALASSFTVTEDSSSNPYTFKANVKALNVVNDIMNVNQKLMEEISIIGQEKNEMEIKLGQVRKDYKETKVQLSIITEQKKGLELELNQIRQNVLDQKSITVPKKVDGWGVQLKGNYYRLFKKNEWQSKIRTPDPCEFM</sequence>
<dbReference type="GO" id="GO:0007156">
    <property type="term" value="P:homophilic cell adhesion via plasma membrane adhesion molecules"/>
    <property type="evidence" value="ECO:0007669"/>
    <property type="project" value="InterPro"/>
</dbReference>
<dbReference type="SUPFAM" id="SSF49313">
    <property type="entry name" value="Cadherin-like"/>
    <property type="match status" value="1"/>
</dbReference>
<feature type="repeat" description="NHL" evidence="2">
    <location>
        <begin position="13"/>
        <end position="49"/>
    </location>
</feature>
<dbReference type="Gene3D" id="2.120.10.30">
    <property type="entry name" value="TolB, C-terminal domain"/>
    <property type="match status" value="5"/>
</dbReference>
<dbReference type="InterPro" id="IPR056822">
    <property type="entry name" value="TEN_NHL"/>
</dbReference>
<organism evidence="6 7">
    <name type="scientific">Candidatus Magnetoglobus multicellularis str. Araruama</name>
    <dbReference type="NCBI Taxonomy" id="890399"/>
    <lineage>
        <taxon>Bacteria</taxon>
        <taxon>Pseudomonadati</taxon>
        <taxon>Thermodesulfobacteriota</taxon>
        <taxon>Desulfobacteria</taxon>
        <taxon>Desulfobacterales</taxon>
        <taxon>Desulfobacteraceae</taxon>
        <taxon>Candidatus Magnetoglobus</taxon>
    </lineage>
</organism>
<keyword evidence="3" id="KW-0175">Coiled coil</keyword>
<feature type="coiled-coil region" evidence="3">
    <location>
        <begin position="905"/>
        <end position="960"/>
    </location>
</feature>
<accession>A0A1V1P9L7</accession>
<dbReference type="InterPro" id="IPR001258">
    <property type="entry name" value="NHL_repeat"/>
</dbReference>
<dbReference type="SUPFAM" id="SSF63829">
    <property type="entry name" value="Calcium-dependent phosphotriesterase"/>
    <property type="match status" value="1"/>
</dbReference>
<dbReference type="Gene3D" id="2.60.40.10">
    <property type="entry name" value="Immunoglobulins"/>
    <property type="match status" value="2"/>
</dbReference>
<feature type="domain" description="Cadherin" evidence="5">
    <location>
        <begin position="308"/>
        <end position="457"/>
    </location>
</feature>
<evidence type="ECO:0000256" key="1">
    <source>
        <dbReference type="ARBA" id="ARBA00022737"/>
    </source>
</evidence>
<feature type="compositionally biased region" description="Polar residues" evidence="4">
    <location>
        <begin position="1"/>
        <end position="23"/>
    </location>
</feature>
<name>A0A1V1P9L7_9BACT</name>
<dbReference type="PROSITE" id="PS50268">
    <property type="entry name" value="CADHERIN_2"/>
    <property type="match status" value="1"/>
</dbReference>
<dbReference type="InterPro" id="IPR002126">
    <property type="entry name" value="Cadherin-like_dom"/>
</dbReference>
<comment type="caution">
    <text evidence="6">The sequence shown here is derived from an EMBL/GenBank/DDBJ whole genome shotgun (WGS) entry which is preliminary data.</text>
</comment>
<evidence type="ECO:0000256" key="4">
    <source>
        <dbReference type="SAM" id="MobiDB-lite"/>
    </source>
</evidence>
<dbReference type="InterPro" id="IPR011042">
    <property type="entry name" value="6-blade_b-propeller_TolB-like"/>
</dbReference>
<evidence type="ECO:0000256" key="3">
    <source>
        <dbReference type="SAM" id="Coils"/>
    </source>
</evidence>
<keyword evidence="1" id="KW-0677">Repeat</keyword>
<dbReference type="PROSITE" id="PS51125">
    <property type="entry name" value="NHL"/>
    <property type="match status" value="2"/>
</dbReference>
<dbReference type="InterPro" id="IPR015919">
    <property type="entry name" value="Cadherin-like_sf"/>
</dbReference>
<dbReference type="GO" id="GO:0005509">
    <property type="term" value="F:calcium ion binding"/>
    <property type="evidence" value="ECO:0007669"/>
    <property type="project" value="InterPro"/>
</dbReference>
<evidence type="ECO:0000313" key="7">
    <source>
        <dbReference type="Proteomes" id="UP000189670"/>
    </source>
</evidence>